<organism evidence="2">
    <name type="scientific">gut metagenome</name>
    <dbReference type="NCBI Taxonomy" id="749906"/>
    <lineage>
        <taxon>unclassified sequences</taxon>
        <taxon>metagenomes</taxon>
        <taxon>organismal metagenomes</taxon>
    </lineage>
</organism>
<evidence type="ECO:0000259" key="1">
    <source>
        <dbReference type="Pfam" id="PF19480"/>
    </source>
</evidence>
<dbReference type="InterPro" id="IPR046058">
    <property type="entry name" value="WbuC_cupin"/>
</dbReference>
<sequence length="130" mass="14375">MKLDKELIEKIAEQAAASPRLRMHYDLRDSTDENCQRMLNVLLPGTQVPIHRHKNSSELVVCLQGSCIERLYDEQGKETEAVTLTAGGEVSAMVIPANVFHTLDASSGMSVIVEVKAGKFDPEMTEVFSK</sequence>
<proteinExistence type="predicted"/>
<feature type="domain" description="Cupin fold metalloprotein WbuC cupin" evidence="1">
    <location>
        <begin position="3"/>
        <end position="84"/>
    </location>
</feature>
<dbReference type="AlphaFoldDB" id="J9GJ63"/>
<protein>
    <submittedName>
        <fullName evidence="2">Protein containing Cupin 2, conserved barrel domain protein</fullName>
    </submittedName>
</protein>
<dbReference type="EMBL" id="AMCI01000811">
    <property type="protein sequence ID" value="EJX07702.1"/>
    <property type="molecule type" value="Genomic_DNA"/>
</dbReference>
<gene>
    <name evidence="2" type="ORF">EVA_04188</name>
</gene>
<dbReference type="Gene3D" id="2.60.120.10">
    <property type="entry name" value="Jelly Rolls"/>
    <property type="match status" value="1"/>
</dbReference>
<comment type="caution">
    <text evidence="2">The sequence shown here is derived from an EMBL/GenBank/DDBJ whole genome shotgun (WGS) entry which is preliminary data.</text>
</comment>
<dbReference type="InterPro" id="IPR027565">
    <property type="entry name" value="Cupin_WbuC"/>
</dbReference>
<evidence type="ECO:0000313" key="2">
    <source>
        <dbReference type="EMBL" id="EJX07702.1"/>
    </source>
</evidence>
<dbReference type="InterPro" id="IPR011051">
    <property type="entry name" value="RmlC_Cupin_sf"/>
</dbReference>
<reference evidence="2" key="1">
    <citation type="journal article" date="2012" name="PLoS ONE">
        <title>Gene sets for utilization of primary and secondary nutrition supplies in the distal gut of endangered iberian lynx.</title>
        <authorList>
            <person name="Alcaide M."/>
            <person name="Messina E."/>
            <person name="Richter M."/>
            <person name="Bargiela R."/>
            <person name="Peplies J."/>
            <person name="Huws S.A."/>
            <person name="Newbold C.J."/>
            <person name="Golyshin P.N."/>
            <person name="Simon M.A."/>
            <person name="Lopez G."/>
            <person name="Yakimov M.M."/>
            <person name="Ferrer M."/>
        </authorList>
    </citation>
    <scope>NUCLEOTIDE SEQUENCE</scope>
</reference>
<dbReference type="Pfam" id="PF19480">
    <property type="entry name" value="DUF6016"/>
    <property type="match status" value="1"/>
</dbReference>
<accession>J9GJ63</accession>
<dbReference type="SUPFAM" id="SSF51182">
    <property type="entry name" value="RmlC-like cupins"/>
    <property type="match status" value="1"/>
</dbReference>
<dbReference type="NCBIfam" id="TIGR04366">
    <property type="entry name" value="cupin_WbuC"/>
    <property type="match status" value="1"/>
</dbReference>
<dbReference type="InterPro" id="IPR014710">
    <property type="entry name" value="RmlC-like_jellyroll"/>
</dbReference>
<name>J9GJ63_9ZZZZ</name>